<keyword evidence="2" id="KW-0732">Signal</keyword>
<feature type="signal peptide" evidence="2">
    <location>
        <begin position="1"/>
        <end position="18"/>
    </location>
</feature>
<feature type="compositionally biased region" description="Low complexity" evidence="1">
    <location>
        <begin position="130"/>
        <end position="139"/>
    </location>
</feature>
<feature type="compositionally biased region" description="Pro residues" evidence="1">
    <location>
        <begin position="119"/>
        <end position="129"/>
    </location>
</feature>
<feature type="compositionally biased region" description="Low complexity" evidence="1">
    <location>
        <begin position="152"/>
        <end position="161"/>
    </location>
</feature>
<feature type="region of interest" description="Disordered" evidence="1">
    <location>
        <begin position="115"/>
        <end position="183"/>
    </location>
</feature>
<keyword evidence="4" id="KW-1185">Reference proteome</keyword>
<name>A0A2I2FEI4_ASPCN</name>
<evidence type="ECO:0000313" key="4">
    <source>
        <dbReference type="Proteomes" id="UP000234585"/>
    </source>
</evidence>
<protein>
    <submittedName>
        <fullName evidence="3">Uncharacterized protein</fullName>
    </submittedName>
</protein>
<dbReference type="RefSeq" id="XP_024673054.1">
    <property type="nucleotide sequence ID" value="XM_024816328.1"/>
</dbReference>
<evidence type="ECO:0000256" key="1">
    <source>
        <dbReference type="SAM" id="MobiDB-lite"/>
    </source>
</evidence>
<proteinExistence type="predicted"/>
<feature type="region of interest" description="Disordered" evidence="1">
    <location>
        <begin position="82"/>
        <end position="102"/>
    </location>
</feature>
<dbReference type="GeneID" id="36523488"/>
<evidence type="ECO:0000313" key="3">
    <source>
        <dbReference type="EMBL" id="PLB39042.1"/>
    </source>
</evidence>
<dbReference type="OrthoDB" id="10528125at2759"/>
<dbReference type="EMBL" id="KZ559132">
    <property type="protein sequence ID" value="PLB39042.1"/>
    <property type="molecule type" value="Genomic_DNA"/>
</dbReference>
<sequence length="183" mass="19642">MHFTSSILTLGSLLSAHALPHGPSKPHISNKAIVKIQYISDRQSNYSYGAQPSIGPSQGLVRMDGAVPSVSSMAIPWPSSRPLPSYHASSSPPSMSRPLSSPLFIPSGAPLLTSAMPSPWAPEPTPIEPTSPSSSAPIPTAEPPKDDPTDFGNYGNYGNYGRYEQYSSYGSYRKRDGESKHRQ</sequence>
<reference evidence="3 4" key="1">
    <citation type="submission" date="2017-12" db="EMBL/GenBank/DDBJ databases">
        <authorList>
            <consortium name="DOE Joint Genome Institute"/>
            <person name="Haridas S."/>
            <person name="Kjaerbolling I."/>
            <person name="Vesth T.C."/>
            <person name="Frisvad J.C."/>
            <person name="Nybo J.L."/>
            <person name="Theobald S."/>
            <person name="Kuo A."/>
            <person name="Bowyer P."/>
            <person name="Matsuda Y."/>
            <person name="Mondo S."/>
            <person name="Lyhne E.K."/>
            <person name="Kogle M.E."/>
            <person name="Clum A."/>
            <person name="Lipzen A."/>
            <person name="Salamov A."/>
            <person name="Ngan C.Y."/>
            <person name="Daum C."/>
            <person name="Chiniquy J."/>
            <person name="Barry K."/>
            <person name="LaButti K."/>
            <person name="Simmons B.A."/>
            <person name="Magnuson J.K."/>
            <person name="Mortensen U.H."/>
            <person name="Larsen T.O."/>
            <person name="Grigoriev I.V."/>
            <person name="Baker S.E."/>
            <person name="Andersen M.R."/>
            <person name="Nordberg H.P."/>
            <person name="Cantor M.N."/>
            <person name="Hua S.X."/>
        </authorList>
    </citation>
    <scope>NUCLEOTIDE SEQUENCE [LARGE SCALE GENOMIC DNA]</scope>
    <source>
        <strain evidence="3 4">CBS 102.13</strain>
    </source>
</reference>
<dbReference type="Proteomes" id="UP000234585">
    <property type="component" value="Unassembled WGS sequence"/>
</dbReference>
<dbReference type="AlphaFoldDB" id="A0A2I2FEI4"/>
<evidence type="ECO:0000256" key="2">
    <source>
        <dbReference type="SAM" id="SignalP"/>
    </source>
</evidence>
<accession>A0A2I2FEI4</accession>
<organism evidence="3 4">
    <name type="scientific">Aspergillus candidus</name>
    <dbReference type="NCBI Taxonomy" id="41067"/>
    <lineage>
        <taxon>Eukaryota</taxon>
        <taxon>Fungi</taxon>
        <taxon>Dikarya</taxon>
        <taxon>Ascomycota</taxon>
        <taxon>Pezizomycotina</taxon>
        <taxon>Eurotiomycetes</taxon>
        <taxon>Eurotiomycetidae</taxon>
        <taxon>Eurotiales</taxon>
        <taxon>Aspergillaceae</taxon>
        <taxon>Aspergillus</taxon>
        <taxon>Aspergillus subgen. Circumdati</taxon>
    </lineage>
</organism>
<feature type="chain" id="PRO_5014192145" evidence="2">
    <location>
        <begin position="19"/>
        <end position="183"/>
    </location>
</feature>
<feature type="compositionally biased region" description="Basic and acidic residues" evidence="1">
    <location>
        <begin position="173"/>
        <end position="183"/>
    </location>
</feature>
<gene>
    <name evidence="3" type="ORF">BDW47DRAFT_124963</name>
</gene>